<reference evidence="2" key="1">
    <citation type="journal article" date="2020" name="Stud. Mycol.">
        <title>101 Dothideomycetes genomes: a test case for predicting lifestyles and emergence of pathogens.</title>
        <authorList>
            <person name="Haridas S."/>
            <person name="Albert R."/>
            <person name="Binder M."/>
            <person name="Bloem J."/>
            <person name="Labutti K."/>
            <person name="Salamov A."/>
            <person name="Andreopoulos B."/>
            <person name="Baker S."/>
            <person name="Barry K."/>
            <person name="Bills G."/>
            <person name="Bluhm B."/>
            <person name="Cannon C."/>
            <person name="Castanera R."/>
            <person name="Culley D."/>
            <person name="Daum C."/>
            <person name="Ezra D."/>
            <person name="Gonzalez J."/>
            <person name="Henrissat B."/>
            <person name="Kuo A."/>
            <person name="Liang C."/>
            <person name="Lipzen A."/>
            <person name="Lutzoni F."/>
            <person name="Magnuson J."/>
            <person name="Mondo S."/>
            <person name="Nolan M."/>
            <person name="Ohm R."/>
            <person name="Pangilinan J."/>
            <person name="Park H.-J."/>
            <person name="Ramirez L."/>
            <person name="Alfaro M."/>
            <person name="Sun H."/>
            <person name="Tritt A."/>
            <person name="Yoshinaga Y."/>
            <person name="Zwiers L.-H."/>
            <person name="Turgeon B."/>
            <person name="Goodwin S."/>
            <person name="Spatafora J."/>
            <person name="Crous P."/>
            <person name="Grigoriev I."/>
        </authorList>
    </citation>
    <scope>NUCLEOTIDE SEQUENCE</scope>
    <source>
        <strain evidence="2">CBS 113818</strain>
    </source>
</reference>
<accession>A0A6A7ALI3</accession>
<keyword evidence="3" id="KW-1185">Reference proteome</keyword>
<dbReference type="EMBL" id="MU006216">
    <property type="protein sequence ID" value="KAF2833587.1"/>
    <property type="molecule type" value="Genomic_DNA"/>
</dbReference>
<keyword evidence="1" id="KW-0732">Signal</keyword>
<name>A0A6A7ALI3_9PLEO</name>
<evidence type="ECO:0000256" key="1">
    <source>
        <dbReference type="SAM" id="SignalP"/>
    </source>
</evidence>
<gene>
    <name evidence="2" type="ORF">CC86DRAFT_461914</name>
</gene>
<proteinExistence type="predicted"/>
<feature type="signal peptide" evidence="1">
    <location>
        <begin position="1"/>
        <end position="16"/>
    </location>
</feature>
<feature type="chain" id="PRO_5025403947" evidence="1">
    <location>
        <begin position="17"/>
        <end position="217"/>
    </location>
</feature>
<evidence type="ECO:0000313" key="3">
    <source>
        <dbReference type="Proteomes" id="UP000799424"/>
    </source>
</evidence>
<evidence type="ECO:0000313" key="2">
    <source>
        <dbReference type="EMBL" id="KAF2833587.1"/>
    </source>
</evidence>
<dbReference type="AlphaFoldDB" id="A0A6A7ALI3"/>
<organism evidence="2 3">
    <name type="scientific">Ophiobolus disseminans</name>
    <dbReference type="NCBI Taxonomy" id="1469910"/>
    <lineage>
        <taxon>Eukaryota</taxon>
        <taxon>Fungi</taxon>
        <taxon>Dikarya</taxon>
        <taxon>Ascomycota</taxon>
        <taxon>Pezizomycotina</taxon>
        <taxon>Dothideomycetes</taxon>
        <taxon>Pleosporomycetidae</taxon>
        <taxon>Pleosporales</taxon>
        <taxon>Pleosporineae</taxon>
        <taxon>Phaeosphaeriaceae</taxon>
        <taxon>Ophiobolus</taxon>
    </lineage>
</organism>
<protein>
    <submittedName>
        <fullName evidence="2">Uncharacterized protein</fullName>
    </submittedName>
</protein>
<sequence>MLSLFAVLFACVGSVGCPVEAYLNALCAACSRLRATLVLRISFCLRLSLHPHNTTYHLPPTTTSHSNDNNKMAATIHRSTRWQRAKAACRRSWARLALPRPRSAAPQPTAHARQHLAEYLSPRPPAPVPMCAVPGYGDVPAADESPTFRLFEERAAEQAALLREMPGFWRPAGRVEGVEGGVAERRGQRLLRVEMMRSWMCQPVTAVPAPIAMPCPS</sequence>
<dbReference type="Proteomes" id="UP000799424">
    <property type="component" value="Unassembled WGS sequence"/>
</dbReference>